<evidence type="ECO:0000256" key="9">
    <source>
        <dbReference type="SAM" id="MobiDB-lite"/>
    </source>
</evidence>
<feature type="transmembrane region" description="Helical" evidence="10">
    <location>
        <begin position="397"/>
        <end position="415"/>
    </location>
</feature>
<comment type="similarity">
    <text evidence="2">Belongs to the oligopeptide OPT transporter family.</text>
</comment>
<dbReference type="GO" id="GO:0035673">
    <property type="term" value="F:oligopeptide transmembrane transporter activity"/>
    <property type="evidence" value="ECO:0007669"/>
    <property type="project" value="InterPro"/>
</dbReference>
<dbReference type="OrthoDB" id="9986677at2759"/>
<feature type="transmembrane region" description="Helical" evidence="10">
    <location>
        <begin position="204"/>
        <end position="225"/>
    </location>
</feature>
<dbReference type="InterPro" id="IPR004648">
    <property type="entry name" value="Oligpept_transpt"/>
</dbReference>
<feature type="transmembrane region" description="Helical" evidence="10">
    <location>
        <begin position="173"/>
        <end position="192"/>
    </location>
</feature>
<evidence type="ECO:0000313" key="11">
    <source>
        <dbReference type="EMBL" id="KNZ50685.1"/>
    </source>
</evidence>
<keyword evidence="8 10" id="KW-0472">Membrane</keyword>
<dbReference type="AlphaFoldDB" id="A0A0L6US54"/>
<feature type="transmembrane region" description="Helical" evidence="10">
    <location>
        <begin position="591"/>
        <end position="611"/>
    </location>
</feature>
<feature type="region of interest" description="Disordered" evidence="9">
    <location>
        <begin position="1"/>
        <end position="43"/>
    </location>
</feature>
<evidence type="ECO:0000256" key="2">
    <source>
        <dbReference type="ARBA" id="ARBA00008807"/>
    </source>
</evidence>
<dbReference type="GO" id="GO:0016020">
    <property type="term" value="C:membrane"/>
    <property type="evidence" value="ECO:0007669"/>
    <property type="project" value="UniProtKB-SubCell"/>
</dbReference>
<keyword evidence="7 10" id="KW-1133">Transmembrane helix</keyword>
<feature type="transmembrane region" description="Helical" evidence="10">
    <location>
        <begin position="839"/>
        <end position="861"/>
    </location>
</feature>
<keyword evidence="6" id="KW-0653">Protein transport</keyword>
<keyword evidence="3" id="KW-0813">Transport</keyword>
<evidence type="ECO:0000256" key="8">
    <source>
        <dbReference type="ARBA" id="ARBA00023136"/>
    </source>
</evidence>
<evidence type="ECO:0000256" key="7">
    <source>
        <dbReference type="ARBA" id="ARBA00022989"/>
    </source>
</evidence>
<dbReference type="GO" id="GO:0015031">
    <property type="term" value="P:protein transport"/>
    <property type="evidence" value="ECO:0007669"/>
    <property type="project" value="UniProtKB-KW"/>
</dbReference>
<feature type="transmembrane region" description="Helical" evidence="10">
    <location>
        <begin position="499"/>
        <end position="526"/>
    </location>
</feature>
<keyword evidence="12" id="KW-1185">Reference proteome</keyword>
<protein>
    <submittedName>
        <fullName evidence="11">OPT family small oligopeptide transporter protein</fullName>
    </submittedName>
</protein>
<organism evidence="11 12">
    <name type="scientific">Puccinia sorghi</name>
    <dbReference type="NCBI Taxonomy" id="27349"/>
    <lineage>
        <taxon>Eukaryota</taxon>
        <taxon>Fungi</taxon>
        <taxon>Dikarya</taxon>
        <taxon>Basidiomycota</taxon>
        <taxon>Pucciniomycotina</taxon>
        <taxon>Pucciniomycetes</taxon>
        <taxon>Pucciniales</taxon>
        <taxon>Pucciniaceae</taxon>
        <taxon>Puccinia</taxon>
    </lineage>
</organism>
<feature type="compositionally biased region" description="Basic and acidic residues" evidence="9">
    <location>
        <begin position="34"/>
        <end position="43"/>
    </location>
</feature>
<evidence type="ECO:0000313" key="12">
    <source>
        <dbReference type="Proteomes" id="UP000037035"/>
    </source>
</evidence>
<comment type="caution">
    <text evidence="11">The sequence shown here is derived from an EMBL/GenBank/DDBJ whole genome shotgun (WGS) entry which is preliminary data.</text>
</comment>
<name>A0A0L6US54_9BASI</name>
<evidence type="ECO:0000256" key="5">
    <source>
        <dbReference type="ARBA" id="ARBA00022856"/>
    </source>
</evidence>
<sequence length="998" mass="111684">MPNPTNRNESKNQCADAPLRQSGSTVPYVLSESTESHRGDDQKLQSYVEKTDLEEDIWKEQASEPEDLKSVVRYLQQVIADNEDDLNFPGHLLDRATEALEPGVPTEVVLEITNAIRAELKLAEENSPYPEVRAIVDAFDDPTTPVTTFRWVLCLFTPPFLNGCPHDFGVHSMWTIGIFLVFLGTGLNQFFAPRLPSISLSITFAQLVAYPLGCFMARVLPTRLFRIAAYEFTLNPGPFNMKEHMLISIMANVSFGGAYVTDIIAVLRIPRFYNNQALGNNIGFQLTMALSSQLIGYTLAGLTREFLVYPSAMVWWGNLVEISVLRALHVKDNQPANGWKISQMRFFTLCLVSQRLFIPPAVGYGICRQYFILPDVFFQTLSFFNWTTWIAPNNVKLAMITGTVSGLGLNPFPTLDWNFMSINPVVTPLWSIMNIYGGALAAFVAICGVFFGNVAYTQYLPINSNGIYDRFGKRFNASRILNAVGDLDQAKYEAYSPPYMTAASIITFTAFFGLYTSTIMHSVLFYRKHLSGGFSLFWRQLILNASNLPLISRLKHFSGENPAQAKRMLSEKYSSDVHCRLMSVYPEVPQWWFMLIGIVATGMTIFMILYYETQMPVWGLELTVLTGFCLCHCPRVSCSNWDRYVRVSAVASISAPLNVRFSVAQYVSEFPAINSHDIRQVISELVGGYALEGRPLGNMLFKTYGYITTAQAIGYASDLKGLTSYLTARALCQSKSTQSLNYKADLRGAAWISFRFHHGLPLLLRQSGRCFRLLFRLQVLLDWQLGQFPDLCSPTQSLHFTCPGAYLQTSAPGFNTFFSSSIIWGAVGPLRLFTKDGALYSFCMYGFALGVVAPIIPWLALKKWPRSGWRLIHTVTCHVRWSLEFCSAELGIPDVSCRFPSRADAAHHPDRPSLWAFSSNAISNFATPLGMVKKYALTLTAGFGAGVALFGLVYFFAFQFNGNDWKWIGNTKFSDGCDGQSCRLIEVPHGGFGPTSWS</sequence>
<keyword evidence="4 10" id="KW-0812">Transmembrane</keyword>
<dbReference type="EMBL" id="LAVV01009379">
    <property type="protein sequence ID" value="KNZ50685.1"/>
    <property type="molecule type" value="Genomic_DNA"/>
</dbReference>
<evidence type="ECO:0000256" key="6">
    <source>
        <dbReference type="ARBA" id="ARBA00022927"/>
    </source>
</evidence>
<dbReference type="InterPro" id="IPR004813">
    <property type="entry name" value="OPT"/>
</dbReference>
<evidence type="ECO:0000256" key="3">
    <source>
        <dbReference type="ARBA" id="ARBA00022448"/>
    </source>
</evidence>
<reference evidence="11 12" key="1">
    <citation type="submission" date="2015-08" db="EMBL/GenBank/DDBJ databases">
        <title>Next Generation Sequencing and Analysis of the Genome of Puccinia sorghi L Schw, the Causal Agent of Maize Common Rust.</title>
        <authorList>
            <person name="Rochi L."/>
            <person name="Burguener G."/>
            <person name="Darino M."/>
            <person name="Turjanski A."/>
            <person name="Kreff E."/>
            <person name="Dieguez M.J."/>
            <person name="Sacco F."/>
        </authorList>
    </citation>
    <scope>NUCLEOTIDE SEQUENCE [LARGE SCALE GENOMIC DNA]</scope>
    <source>
        <strain evidence="11 12">RO10H11247</strain>
    </source>
</reference>
<comment type="subcellular location">
    <subcellularLocation>
        <location evidence="1">Membrane</location>
        <topology evidence="1">Multi-pass membrane protein</topology>
    </subcellularLocation>
</comment>
<gene>
    <name evidence="11" type="ORF">VP01_428g1</name>
</gene>
<feature type="transmembrane region" description="Helical" evidence="10">
    <location>
        <begin position="935"/>
        <end position="957"/>
    </location>
</feature>
<keyword evidence="5" id="KW-0571">Peptide transport</keyword>
<feature type="transmembrane region" description="Helical" evidence="10">
    <location>
        <begin position="435"/>
        <end position="456"/>
    </location>
</feature>
<evidence type="ECO:0000256" key="4">
    <source>
        <dbReference type="ARBA" id="ARBA00022692"/>
    </source>
</evidence>
<feature type="transmembrane region" description="Helical" evidence="10">
    <location>
        <begin position="245"/>
        <end position="270"/>
    </location>
</feature>
<evidence type="ECO:0000256" key="1">
    <source>
        <dbReference type="ARBA" id="ARBA00004141"/>
    </source>
</evidence>
<proteinExistence type="inferred from homology"/>
<dbReference type="VEuPathDB" id="FungiDB:VP01_428g1"/>
<feature type="compositionally biased region" description="Polar residues" evidence="9">
    <location>
        <begin position="1"/>
        <end position="13"/>
    </location>
</feature>
<dbReference type="NCBIfam" id="TIGR00728">
    <property type="entry name" value="OPT_sfam"/>
    <property type="match status" value="1"/>
</dbReference>
<dbReference type="Pfam" id="PF03169">
    <property type="entry name" value="OPT"/>
    <property type="match status" value="1"/>
</dbReference>
<accession>A0A0L6US54</accession>
<dbReference type="PANTHER" id="PTHR22601">
    <property type="entry name" value="ISP4 LIKE PROTEIN"/>
    <property type="match status" value="1"/>
</dbReference>
<evidence type="ECO:0000256" key="10">
    <source>
        <dbReference type="SAM" id="Phobius"/>
    </source>
</evidence>
<dbReference type="Proteomes" id="UP000037035">
    <property type="component" value="Unassembled WGS sequence"/>
</dbReference>